<evidence type="ECO:0000313" key="3">
    <source>
        <dbReference type="Proteomes" id="UP000799118"/>
    </source>
</evidence>
<gene>
    <name evidence="2" type="ORF">BT96DRAFT_943218</name>
</gene>
<feature type="coiled-coil region" evidence="1">
    <location>
        <begin position="76"/>
        <end position="138"/>
    </location>
</feature>
<dbReference type="OrthoDB" id="3052721at2759"/>
<organism evidence="2 3">
    <name type="scientific">Gymnopus androsaceus JB14</name>
    <dbReference type="NCBI Taxonomy" id="1447944"/>
    <lineage>
        <taxon>Eukaryota</taxon>
        <taxon>Fungi</taxon>
        <taxon>Dikarya</taxon>
        <taxon>Basidiomycota</taxon>
        <taxon>Agaricomycotina</taxon>
        <taxon>Agaricomycetes</taxon>
        <taxon>Agaricomycetidae</taxon>
        <taxon>Agaricales</taxon>
        <taxon>Marasmiineae</taxon>
        <taxon>Omphalotaceae</taxon>
        <taxon>Gymnopus</taxon>
    </lineage>
</organism>
<keyword evidence="1" id="KW-0175">Coiled coil</keyword>
<sequence length="335" mass="37715">MGKQRSAKQKAQQAAAIAFVTEKREAKKRLEGLEEEVARLRRLEEQESDNYKTFEGSTMQTEIIAERAEMYEKAFRNAGKKEKKDLKKQGREVEQELTKTKKKLETAERKISDLHADKENLNANVHCLNKKIARAVDQKDRAVDRAMEKMKKEVNTFKVKQGGIMSNLAWDVTRNLVAIGLKPGMVGPAVNMILTAAGVEVKGNFSHTTVRCAVIEGGVTADLQLVKAMKESDGFTVSGDGLTHQSINYESHFITVNKDGTHKNYFAGLTRAPTHTSQEQCDAWEQLFRHIIALYNASPLGKQNSEINLCELIRLLTGMQYTQVLLMWGRMVWAS</sequence>
<evidence type="ECO:0000313" key="2">
    <source>
        <dbReference type="EMBL" id="KAE9394388.1"/>
    </source>
</evidence>
<name>A0A6A4H9U2_9AGAR</name>
<dbReference type="AlphaFoldDB" id="A0A6A4H9U2"/>
<dbReference type="Proteomes" id="UP000799118">
    <property type="component" value="Unassembled WGS sequence"/>
</dbReference>
<feature type="coiled-coil region" evidence="1">
    <location>
        <begin position="16"/>
        <end position="50"/>
    </location>
</feature>
<evidence type="ECO:0000256" key="1">
    <source>
        <dbReference type="SAM" id="Coils"/>
    </source>
</evidence>
<keyword evidence="3" id="KW-1185">Reference proteome</keyword>
<reference evidence="2" key="1">
    <citation type="journal article" date="2019" name="Environ. Microbiol.">
        <title>Fungal ecological strategies reflected in gene transcription - a case study of two litter decomposers.</title>
        <authorList>
            <person name="Barbi F."/>
            <person name="Kohler A."/>
            <person name="Barry K."/>
            <person name="Baskaran P."/>
            <person name="Daum C."/>
            <person name="Fauchery L."/>
            <person name="Ihrmark K."/>
            <person name="Kuo A."/>
            <person name="LaButti K."/>
            <person name="Lipzen A."/>
            <person name="Morin E."/>
            <person name="Grigoriev I.V."/>
            <person name="Henrissat B."/>
            <person name="Lindahl B."/>
            <person name="Martin F."/>
        </authorList>
    </citation>
    <scope>NUCLEOTIDE SEQUENCE</scope>
    <source>
        <strain evidence="2">JB14</strain>
    </source>
</reference>
<protein>
    <submittedName>
        <fullName evidence="2">Uncharacterized protein</fullName>
    </submittedName>
</protein>
<proteinExistence type="predicted"/>
<accession>A0A6A4H9U2</accession>
<dbReference type="EMBL" id="ML769551">
    <property type="protein sequence ID" value="KAE9394388.1"/>
    <property type="molecule type" value="Genomic_DNA"/>
</dbReference>